<sequence length="370" mass="41889">MSEFKVNENLTITLNEGVFGLWNLETGEQYEIFERRYLDRIFELNELVGMPYTSKPEDGILIEAEILLIGEKAEQYQNTQKANGPWGWDPISKIFHLGSKHNFPSDLTNTEENNEIGYVNFCESIAESAPNLDIEREGELIKLPPWNINAIDTYSLKKALWERTTSRNFNGESVPLEIVSNILFTTFGKIHGDSHKKNLAERGISTVGYRRSSPSAGCLQATEAYLIALNVSNLERGIYHYRSHQHVLTKLDSGINADLTQILCHQNFAVEAAFLIVMSSRFDKLWWKYPHSRAYRSALMDVGHLSQTFNLVATAHKLNTWLTGYFIDNLLNELIKIDGFNEHSLFVLAGGHGLQDPLSPGVAKLLKALK</sequence>
<feature type="domain" description="Nitroreductase" evidence="1">
    <location>
        <begin position="162"/>
        <end position="350"/>
    </location>
</feature>
<dbReference type="Pfam" id="PF00881">
    <property type="entry name" value="Nitroreductase"/>
    <property type="match status" value="1"/>
</dbReference>
<organism evidence="2 3">
    <name type="scientific">Pseudomonas fluorescens</name>
    <dbReference type="NCBI Taxonomy" id="294"/>
    <lineage>
        <taxon>Bacteria</taxon>
        <taxon>Pseudomonadati</taxon>
        <taxon>Pseudomonadota</taxon>
        <taxon>Gammaproteobacteria</taxon>
        <taxon>Pseudomonadales</taxon>
        <taxon>Pseudomonadaceae</taxon>
        <taxon>Pseudomonas</taxon>
    </lineage>
</organism>
<dbReference type="NCBIfam" id="TIGR03605">
    <property type="entry name" value="antibiot_sagB"/>
    <property type="match status" value="1"/>
</dbReference>
<dbReference type="RefSeq" id="WP_191630262.1">
    <property type="nucleotide sequence ID" value="NZ_CABVGZ010000102.1"/>
</dbReference>
<dbReference type="Gene3D" id="3.40.109.10">
    <property type="entry name" value="NADH Oxidase"/>
    <property type="match status" value="1"/>
</dbReference>
<dbReference type="InterPro" id="IPR052544">
    <property type="entry name" value="Bacteriocin_Proc_Enz"/>
</dbReference>
<dbReference type="EMBL" id="CABVGZ010000102">
    <property type="protein sequence ID" value="VVN43723.1"/>
    <property type="molecule type" value="Genomic_DNA"/>
</dbReference>
<accession>A0A5E6XQS5</accession>
<dbReference type="PANTHER" id="PTHR43745:SF2">
    <property type="entry name" value="NITROREDUCTASE MJ1384-RELATED"/>
    <property type="match status" value="1"/>
</dbReference>
<evidence type="ECO:0000259" key="1">
    <source>
        <dbReference type="Pfam" id="PF00881"/>
    </source>
</evidence>
<dbReference type="GO" id="GO:0016491">
    <property type="term" value="F:oxidoreductase activity"/>
    <property type="evidence" value="ECO:0007669"/>
    <property type="project" value="InterPro"/>
</dbReference>
<dbReference type="SUPFAM" id="SSF55469">
    <property type="entry name" value="FMN-dependent nitroreductase-like"/>
    <property type="match status" value="1"/>
</dbReference>
<name>A0A5E6XQS5_PSEFL</name>
<dbReference type="CDD" id="cd02142">
    <property type="entry name" value="McbC_SagB-like_oxidoreductase"/>
    <property type="match status" value="1"/>
</dbReference>
<evidence type="ECO:0000313" key="2">
    <source>
        <dbReference type="EMBL" id="VVN43723.1"/>
    </source>
</evidence>
<dbReference type="InterPro" id="IPR000415">
    <property type="entry name" value="Nitroreductase-like"/>
</dbReference>
<protein>
    <recommendedName>
        <fullName evidence="1">Nitroreductase domain-containing protein</fullName>
    </recommendedName>
</protein>
<proteinExistence type="predicted"/>
<dbReference type="InterPro" id="IPR029479">
    <property type="entry name" value="Nitroreductase"/>
</dbReference>
<dbReference type="AlphaFoldDB" id="A0A5E6XQS5"/>
<reference evidence="2 3" key="1">
    <citation type="submission" date="2019-09" db="EMBL/GenBank/DDBJ databases">
        <authorList>
            <person name="Chandra G."/>
            <person name="Truman W A."/>
        </authorList>
    </citation>
    <scope>NUCLEOTIDE SEQUENCE [LARGE SCALE GENOMIC DNA]</scope>
    <source>
        <strain evidence="2">PS624</strain>
    </source>
</reference>
<dbReference type="PANTHER" id="PTHR43745">
    <property type="entry name" value="NITROREDUCTASE MJ1384-RELATED"/>
    <property type="match status" value="1"/>
</dbReference>
<evidence type="ECO:0000313" key="3">
    <source>
        <dbReference type="Proteomes" id="UP000326241"/>
    </source>
</evidence>
<dbReference type="InterPro" id="IPR020051">
    <property type="entry name" value="SagB-type_dehydrogenase"/>
</dbReference>
<dbReference type="Proteomes" id="UP000326241">
    <property type="component" value="Unassembled WGS sequence"/>
</dbReference>
<gene>
    <name evidence="2" type="ORF">PS624_05595</name>
</gene>